<feature type="chain" id="PRO_5045305599" evidence="1">
    <location>
        <begin position="20"/>
        <end position="171"/>
    </location>
</feature>
<feature type="signal peptide" evidence="1">
    <location>
        <begin position="1"/>
        <end position="19"/>
    </location>
</feature>
<keyword evidence="3" id="KW-1185">Reference proteome</keyword>
<proteinExistence type="predicted"/>
<dbReference type="RefSeq" id="WP_091857358.1">
    <property type="nucleotide sequence ID" value="NZ_FNBZ01000004.1"/>
</dbReference>
<dbReference type="EMBL" id="FNBZ01000004">
    <property type="protein sequence ID" value="SDG53459.1"/>
    <property type="molecule type" value="Genomic_DNA"/>
</dbReference>
<dbReference type="Proteomes" id="UP000199468">
    <property type="component" value="Unassembled WGS sequence"/>
</dbReference>
<accession>A0ABY0P0Z6</accession>
<evidence type="ECO:0000313" key="3">
    <source>
        <dbReference type="Proteomes" id="UP000199468"/>
    </source>
</evidence>
<sequence length="171" mass="18863">MRRAAVVSALLIAALPATARPLESELPPKWDACWERSYDAAHLRAHPQQKVVKIRLVHKPGNWQAEPHAAVYVALYFNLRQRTTANRFDYQLGGFCKPQGKGLRCVPEWDAGSWRLESGPQGALDIRNGGIVANPNPYDAEEIADGAVTIPAKPDDGLWRLTPASDACEIE</sequence>
<name>A0ABY0P0Z6_9HYPH</name>
<reference evidence="2 3" key="1">
    <citation type="submission" date="2016-10" db="EMBL/GenBank/DDBJ databases">
        <authorList>
            <person name="Varghese N."/>
            <person name="Submissions S."/>
        </authorList>
    </citation>
    <scope>NUCLEOTIDE SEQUENCE [LARGE SCALE GENOMIC DNA]</scope>
    <source>
        <strain evidence="2 3">DSM 26672</strain>
    </source>
</reference>
<comment type="caution">
    <text evidence="2">The sequence shown here is derived from an EMBL/GenBank/DDBJ whole genome shotgun (WGS) entry which is preliminary data.</text>
</comment>
<evidence type="ECO:0000313" key="2">
    <source>
        <dbReference type="EMBL" id="SDG53459.1"/>
    </source>
</evidence>
<gene>
    <name evidence="2" type="ORF">SAMN05421844_104276</name>
</gene>
<organism evidence="2 3">
    <name type="scientific">Bosea robiniae</name>
    <dbReference type="NCBI Taxonomy" id="1036780"/>
    <lineage>
        <taxon>Bacteria</taxon>
        <taxon>Pseudomonadati</taxon>
        <taxon>Pseudomonadota</taxon>
        <taxon>Alphaproteobacteria</taxon>
        <taxon>Hyphomicrobiales</taxon>
        <taxon>Boseaceae</taxon>
        <taxon>Bosea</taxon>
    </lineage>
</organism>
<keyword evidence="1" id="KW-0732">Signal</keyword>
<evidence type="ECO:0000256" key="1">
    <source>
        <dbReference type="SAM" id="SignalP"/>
    </source>
</evidence>
<protein>
    <submittedName>
        <fullName evidence="2">Uncharacterized protein</fullName>
    </submittedName>
</protein>